<dbReference type="NCBIfam" id="TIGR00765">
    <property type="entry name" value="yihY_not_rbn"/>
    <property type="match status" value="1"/>
</dbReference>
<keyword evidence="7" id="KW-0732">Signal</keyword>
<proteinExistence type="predicted"/>
<evidence type="ECO:0000256" key="7">
    <source>
        <dbReference type="SAM" id="SignalP"/>
    </source>
</evidence>
<organism evidence="8 9">
    <name type="scientific">Phreatobacter cathodiphilus</name>
    <dbReference type="NCBI Taxonomy" id="1868589"/>
    <lineage>
        <taxon>Bacteria</taxon>
        <taxon>Pseudomonadati</taxon>
        <taxon>Pseudomonadota</taxon>
        <taxon>Alphaproteobacteria</taxon>
        <taxon>Hyphomicrobiales</taxon>
        <taxon>Phreatobacteraceae</taxon>
        <taxon>Phreatobacter</taxon>
    </lineage>
</organism>
<evidence type="ECO:0000313" key="8">
    <source>
        <dbReference type="EMBL" id="AVO44134.1"/>
    </source>
</evidence>
<feature type="transmembrane region" description="Helical" evidence="6">
    <location>
        <begin position="264"/>
        <end position="287"/>
    </location>
</feature>
<dbReference type="EMBL" id="CP027668">
    <property type="protein sequence ID" value="AVO44134.1"/>
    <property type="molecule type" value="Genomic_DNA"/>
</dbReference>
<comment type="subcellular location">
    <subcellularLocation>
        <location evidence="1">Cell membrane</location>
        <topology evidence="1">Multi-pass membrane protein</topology>
    </subcellularLocation>
</comment>
<dbReference type="AlphaFoldDB" id="A0A2S0N7J4"/>
<evidence type="ECO:0000256" key="4">
    <source>
        <dbReference type="ARBA" id="ARBA00022989"/>
    </source>
</evidence>
<gene>
    <name evidence="8" type="ORF">C6569_03115</name>
</gene>
<dbReference type="Pfam" id="PF03631">
    <property type="entry name" value="Virul_fac_BrkB"/>
    <property type="match status" value="1"/>
</dbReference>
<keyword evidence="2" id="KW-1003">Cell membrane</keyword>
<evidence type="ECO:0000256" key="3">
    <source>
        <dbReference type="ARBA" id="ARBA00022692"/>
    </source>
</evidence>
<dbReference type="PANTHER" id="PTHR30213">
    <property type="entry name" value="INNER MEMBRANE PROTEIN YHJD"/>
    <property type="match status" value="1"/>
</dbReference>
<keyword evidence="5 6" id="KW-0472">Membrane</keyword>
<dbReference type="KEGG" id="phr:C6569_03115"/>
<name>A0A2S0N7J4_9HYPH</name>
<dbReference type="GO" id="GO:0005886">
    <property type="term" value="C:plasma membrane"/>
    <property type="evidence" value="ECO:0007669"/>
    <property type="project" value="UniProtKB-SubCell"/>
</dbReference>
<evidence type="ECO:0000256" key="1">
    <source>
        <dbReference type="ARBA" id="ARBA00004651"/>
    </source>
</evidence>
<feature type="transmembrane region" description="Helical" evidence="6">
    <location>
        <begin position="187"/>
        <end position="212"/>
    </location>
</feature>
<feature type="transmembrane region" description="Helical" evidence="6">
    <location>
        <begin position="79"/>
        <end position="102"/>
    </location>
</feature>
<dbReference type="RefSeq" id="WP_106747464.1">
    <property type="nucleotide sequence ID" value="NZ_CP027668.1"/>
</dbReference>
<feature type="transmembrane region" description="Helical" evidence="6">
    <location>
        <begin position="232"/>
        <end position="252"/>
    </location>
</feature>
<feature type="signal peptide" evidence="7">
    <location>
        <begin position="1"/>
        <end position="19"/>
    </location>
</feature>
<keyword evidence="4 6" id="KW-1133">Transmembrane helix</keyword>
<protein>
    <submittedName>
        <fullName evidence="8">Ribonuclease BN</fullName>
    </submittedName>
</protein>
<keyword evidence="3 6" id="KW-0812">Transmembrane</keyword>
<feature type="chain" id="PRO_5015646161" evidence="7">
    <location>
        <begin position="20"/>
        <end position="359"/>
    </location>
</feature>
<dbReference type="InterPro" id="IPR017039">
    <property type="entry name" value="Virul_fac_BrkB"/>
</dbReference>
<dbReference type="OrthoDB" id="9781030at2"/>
<evidence type="ECO:0000256" key="2">
    <source>
        <dbReference type="ARBA" id="ARBA00022475"/>
    </source>
</evidence>
<accession>A0A2S0N7J4</accession>
<reference evidence="8 9" key="1">
    <citation type="submission" date="2018-03" db="EMBL/GenBank/DDBJ databases">
        <title>Genome sequencing of Phreatobacter sp.</title>
        <authorList>
            <person name="Kim S.-J."/>
            <person name="Heo J."/>
            <person name="Kwon S.-W."/>
        </authorList>
    </citation>
    <scope>NUCLEOTIDE SEQUENCE [LARGE SCALE GENOMIC DNA]</scope>
    <source>
        <strain evidence="8 9">S-12</strain>
    </source>
</reference>
<dbReference type="PANTHER" id="PTHR30213:SF0">
    <property type="entry name" value="UPF0761 MEMBRANE PROTEIN YIHY"/>
    <property type="match status" value="1"/>
</dbReference>
<evidence type="ECO:0000313" key="9">
    <source>
        <dbReference type="Proteomes" id="UP000237889"/>
    </source>
</evidence>
<dbReference type="Proteomes" id="UP000237889">
    <property type="component" value="Chromosome"/>
</dbReference>
<sequence>MHPLLRSLLIALATGLGTAAAVRLTMPQPVSRATKDSVPMQAALETGRGRQARRLGEITAAGWKDVLWRTAGEVSNDRVAAVAGGVVFFALMAIFPAIAALVSLAGLFADRGAIAGDIAQLVGFLPDGLRTLILDEVDRHVAQGDAALGVTLAVGLGFALWSANAGTKAVIEALNVAYGEREKRGFLWLNLISLTLTFGALGAALASLWLVVAIPLLLDALGSEPLRQAIALARWPLIAAGVTLAFAVLYRYAPSRRPPQWHWVWLGAFAAAATWLAGSALFSLYISRFSDFDATYGPLGGLIAGMLWLWVSVIALLMGAELNAETERQTLKDTTEGAPRPLGTRGAVAADTVGASTAG</sequence>
<evidence type="ECO:0000256" key="6">
    <source>
        <dbReference type="SAM" id="Phobius"/>
    </source>
</evidence>
<evidence type="ECO:0000256" key="5">
    <source>
        <dbReference type="ARBA" id="ARBA00023136"/>
    </source>
</evidence>
<feature type="transmembrane region" description="Helical" evidence="6">
    <location>
        <begin position="299"/>
        <end position="320"/>
    </location>
</feature>
<keyword evidence="9" id="KW-1185">Reference proteome</keyword>